<dbReference type="AlphaFoldDB" id="A0A9D3QK08"/>
<evidence type="ECO:0000256" key="3">
    <source>
        <dbReference type="SAM" id="MobiDB-lite"/>
    </source>
</evidence>
<comment type="caution">
    <text evidence="6">The sequence shown here is derived from an EMBL/GenBank/DDBJ whole genome shotgun (WGS) entry which is preliminary data.</text>
</comment>
<dbReference type="InterPro" id="IPR033116">
    <property type="entry name" value="TRYPSIN_SER"/>
</dbReference>
<dbReference type="PANTHER" id="PTHR24253:SF171">
    <property type="entry name" value="SERINE PROTEASE 56-LIKE"/>
    <property type="match status" value="1"/>
</dbReference>
<dbReference type="InterPro" id="IPR043504">
    <property type="entry name" value="Peptidase_S1_PA_chymotrypsin"/>
</dbReference>
<dbReference type="Gene3D" id="2.40.10.10">
    <property type="entry name" value="Trypsin-like serine proteases"/>
    <property type="match status" value="2"/>
</dbReference>
<sequence length="534" mass="56536">MALCSRVCVLMVVILLAQGSDSQLNVCGSAPLNTRIVGGQNAPVGSWPWQASLHYIGRHVCGGSLINKEWVLSAAHCFDSTNTAPWTIYLGRENQQGSNPNEVSRTVSQIIPHPNYDSNTNDNDIALVKLASPVSFTDFIQPVCLAASSSVFHNGTDSWITGWGDISEGVPLPSPQTLQEVEVPVVGNRQCNCLLGVGRVTKNMICAGVLGGGKDSCQGDSGGPMVNKQNTVWVQSGIVSFGFGCAQPNLPGVYTRVSRYQSWISSQISTDQPGFVLFSSSGTDSDSSVTCPGLPPPTTAPPPSQPPATTTAPAVCGSAPLNTRIGGNSELAEAGQWPWQVSLHKDGAHVCGGTLISEEFVMTAAECFTRRQPNASEWTVFLGRRKQNGSNPFEVSVDVYNITLSNLTGTNIAVLQLATKAEFTNYIQPVCLDLDNSNIGVGTQCWVTGWGRGRGGVEEILQELQTTVVECGNISSTDNICTGAVEIEQGDAGGPLVCKNGISWFQAGVIMVDNSNSNLSNLTIGGNKSLFFCL</sequence>
<dbReference type="InterPro" id="IPR001254">
    <property type="entry name" value="Trypsin_dom"/>
</dbReference>
<keyword evidence="4" id="KW-0732">Signal</keyword>
<dbReference type="InterPro" id="IPR018114">
    <property type="entry name" value="TRYPSIN_HIS"/>
</dbReference>
<evidence type="ECO:0000256" key="4">
    <source>
        <dbReference type="SAM" id="SignalP"/>
    </source>
</evidence>
<dbReference type="PROSITE" id="PS00135">
    <property type="entry name" value="TRYPSIN_SER"/>
    <property type="match status" value="1"/>
</dbReference>
<dbReference type="PANTHER" id="PTHR24253">
    <property type="entry name" value="TRANSMEMBRANE PROTEASE SERINE"/>
    <property type="match status" value="1"/>
</dbReference>
<evidence type="ECO:0000256" key="1">
    <source>
        <dbReference type="ARBA" id="ARBA00023157"/>
    </source>
</evidence>
<feature type="region of interest" description="Disordered" evidence="3">
    <location>
        <begin position="286"/>
        <end position="313"/>
    </location>
</feature>
<gene>
    <name evidence="6" type="ORF">MATL_G00011380</name>
</gene>
<feature type="domain" description="Peptidase S1" evidence="5">
    <location>
        <begin position="324"/>
        <end position="534"/>
    </location>
</feature>
<reference evidence="6" key="1">
    <citation type="submission" date="2021-01" db="EMBL/GenBank/DDBJ databases">
        <authorList>
            <person name="Zahm M."/>
            <person name="Roques C."/>
            <person name="Cabau C."/>
            <person name="Klopp C."/>
            <person name="Donnadieu C."/>
            <person name="Jouanno E."/>
            <person name="Lampietro C."/>
            <person name="Louis A."/>
            <person name="Herpin A."/>
            <person name="Echchiki A."/>
            <person name="Berthelot C."/>
            <person name="Parey E."/>
            <person name="Roest-Crollius H."/>
            <person name="Braasch I."/>
            <person name="Postlethwait J."/>
            <person name="Bobe J."/>
            <person name="Montfort J."/>
            <person name="Bouchez O."/>
            <person name="Begum T."/>
            <person name="Mejri S."/>
            <person name="Adams A."/>
            <person name="Chen W.-J."/>
            <person name="Guiguen Y."/>
        </authorList>
    </citation>
    <scope>NUCLEOTIDE SEQUENCE</scope>
    <source>
        <strain evidence="6">YG-15Mar2019-1</strain>
        <tissue evidence="6">Brain</tissue>
    </source>
</reference>
<dbReference type="Proteomes" id="UP001046870">
    <property type="component" value="Chromosome 1"/>
</dbReference>
<dbReference type="GO" id="GO:0004252">
    <property type="term" value="F:serine-type endopeptidase activity"/>
    <property type="evidence" value="ECO:0007669"/>
    <property type="project" value="InterPro"/>
</dbReference>
<dbReference type="GO" id="GO:0006508">
    <property type="term" value="P:proteolysis"/>
    <property type="evidence" value="ECO:0007669"/>
    <property type="project" value="UniProtKB-KW"/>
</dbReference>
<feature type="chain" id="PRO_5038679889" description="Peptidase S1 domain-containing protein" evidence="4">
    <location>
        <begin position="23"/>
        <end position="534"/>
    </location>
</feature>
<dbReference type="InterPro" id="IPR001314">
    <property type="entry name" value="Peptidase_S1A"/>
</dbReference>
<feature type="compositionally biased region" description="Pro residues" evidence="3">
    <location>
        <begin position="293"/>
        <end position="306"/>
    </location>
</feature>
<dbReference type="PROSITE" id="PS50240">
    <property type="entry name" value="TRYPSIN_DOM"/>
    <property type="match status" value="2"/>
</dbReference>
<dbReference type="SUPFAM" id="SSF50494">
    <property type="entry name" value="Trypsin-like serine proteases"/>
    <property type="match status" value="2"/>
</dbReference>
<keyword evidence="2" id="KW-0378">Hydrolase</keyword>
<evidence type="ECO:0000313" key="6">
    <source>
        <dbReference type="EMBL" id="KAG7492140.1"/>
    </source>
</evidence>
<keyword evidence="2" id="KW-0720">Serine protease</keyword>
<dbReference type="Pfam" id="PF00089">
    <property type="entry name" value="Trypsin"/>
    <property type="match status" value="2"/>
</dbReference>
<organism evidence="6 7">
    <name type="scientific">Megalops atlanticus</name>
    <name type="common">Tarpon</name>
    <name type="synonym">Clupea gigantea</name>
    <dbReference type="NCBI Taxonomy" id="7932"/>
    <lineage>
        <taxon>Eukaryota</taxon>
        <taxon>Metazoa</taxon>
        <taxon>Chordata</taxon>
        <taxon>Craniata</taxon>
        <taxon>Vertebrata</taxon>
        <taxon>Euteleostomi</taxon>
        <taxon>Actinopterygii</taxon>
        <taxon>Neopterygii</taxon>
        <taxon>Teleostei</taxon>
        <taxon>Elopiformes</taxon>
        <taxon>Megalopidae</taxon>
        <taxon>Megalops</taxon>
    </lineage>
</organism>
<dbReference type="PRINTS" id="PR00722">
    <property type="entry name" value="CHYMOTRYPSIN"/>
</dbReference>
<evidence type="ECO:0000256" key="2">
    <source>
        <dbReference type="RuleBase" id="RU363034"/>
    </source>
</evidence>
<dbReference type="CDD" id="cd00190">
    <property type="entry name" value="Tryp_SPc"/>
    <property type="match status" value="2"/>
</dbReference>
<dbReference type="PROSITE" id="PS00134">
    <property type="entry name" value="TRYPSIN_HIS"/>
    <property type="match status" value="1"/>
</dbReference>
<evidence type="ECO:0000259" key="5">
    <source>
        <dbReference type="PROSITE" id="PS50240"/>
    </source>
</evidence>
<dbReference type="FunFam" id="2.40.10.10:FF:000057">
    <property type="entry name" value="Zgc:100868"/>
    <property type="match status" value="1"/>
</dbReference>
<evidence type="ECO:0000313" key="7">
    <source>
        <dbReference type="Proteomes" id="UP001046870"/>
    </source>
</evidence>
<keyword evidence="2" id="KW-0645">Protease</keyword>
<dbReference type="OrthoDB" id="10002959at2759"/>
<name>A0A9D3QK08_MEGAT</name>
<dbReference type="FunFam" id="2.40.10.10:FF:000068">
    <property type="entry name" value="transmembrane protease serine 2"/>
    <property type="match status" value="1"/>
</dbReference>
<feature type="signal peptide" evidence="4">
    <location>
        <begin position="1"/>
        <end position="22"/>
    </location>
</feature>
<keyword evidence="1" id="KW-1015">Disulfide bond</keyword>
<proteinExistence type="predicted"/>
<dbReference type="EMBL" id="JAFDVH010000001">
    <property type="protein sequence ID" value="KAG7492140.1"/>
    <property type="molecule type" value="Genomic_DNA"/>
</dbReference>
<dbReference type="InterPro" id="IPR009003">
    <property type="entry name" value="Peptidase_S1_PA"/>
</dbReference>
<dbReference type="SMART" id="SM00020">
    <property type="entry name" value="Tryp_SPc"/>
    <property type="match status" value="2"/>
</dbReference>
<protein>
    <recommendedName>
        <fullName evidence="5">Peptidase S1 domain-containing protein</fullName>
    </recommendedName>
</protein>
<accession>A0A9D3QK08</accession>
<keyword evidence="7" id="KW-1185">Reference proteome</keyword>
<feature type="domain" description="Peptidase S1" evidence="5">
    <location>
        <begin position="36"/>
        <end position="269"/>
    </location>
</feature>